<organism evidence="1 2">
    <name type="scientific">Candidatus Scybalomonas excrementavium</name>
    <dbReference type="NCBI Taxonomy" id="2840943"/>
    <lineage>
        <taxon>Bacteria</taxon>
        <taxon>Bacillati</taxon>
        <taxon>Bacillota</taxon>
        <taxon>Clostridia</taxon>
        <taxon>Lachnospirales</taxon>
        <taxon>Lachnospiraceae</taxon>
        <taxon>Lachnospiraceae incertae sedis</taxon>
        <taxon>Candidatus Scybalomonas</taxon>
    </lineage>
</organism>
<proteinExistence type="predicted"/>
<name>A0A9D9I1M3_9FIRM</name>
<dbReference type="AlphaFoldDB" id="A0A9D9I1M3"/>
<evidence type="ECO:0000313" key="1">
    <source>
        <dbReference type="EMBL" id="MBO8464325.1"/>
    </source>
</evidence>
<reference evidence="1" key="2">
    <citation type="journal article" date="2021" name="PeerJ">
        <title>Extensive microbial diversity within the chicken gut microbiome revealed by metagenomics and culture.</title>
        <authorList>
            <person name="Gilroy R."/>
            <person name="Ravi A."/>
            <person name="Getino M."/>
            <person name="Pursley I."/>
            <person name="Horton D.L."/>
            <person name="Alikhan N.F."/>
            <person name="Baker D."/>
            <person name="Gharbi K."/>
            <person name="Hall N."/>
            <person name="Watson M."/>
            <person name="Adriaenssens E.M."/>
            <person name="Foster-Nyarko E."/>
            <person name="Jarju S."/>
            <person name="Secka A."/>
            <person name="Antonio M."/>
            <person name="Oren A."/>
            <person name="Chaudhuri R.R."/>
            <person name="La Ragione R."/>
            <person name="Hildebrand F."/>
            <person name="Pallen M.J."/>
        </authorList>
    </citation>
    <scope>NUCLEOTIDE SEQUENCE</scope>
    <source>
        <strain evidence="1">E3-2379</strain>
    </source>
</reference>
<evidence type="ECO:0000313" key="2">
    <source>
        <dbReference type="Proteomes" id="UP000823618"/>
    </source>
</evidence>
<comment type="caution">
    <text evidence="1">The sequence shown here is derived from an EMBL/GenBank/DDBJ whole genome shotgun (WGS) entry which is preliminary data.</text>
</comment>
<dbReference type="EMBL" id="JADIML010000298">
    <property type="protein sequence ID" value="MBO8464325.1"/>
    <property type="molecule type" value="Genomic_DNA"/>
</dbReference>
<gene>
    <name evidence="1" type="ORF">IAC13_10380</name>
</gene>
<protein>
    <submittedName>
        <fullName evidence="1">Uncharacterized protein</fullName>
    </submittedName>
</protein>
<reference evidence="1" key="1">
    <citation type="submission" date="2020-10" db="EMBL/GenBank/DDBJ databases">
        <authorList>
            <person name="Gilroy R."/>
        </authorList>
    </citation>
    <scope>NUCLEOTIDE SEQUENCE</scope>
    <source>
        <strain evidence="1">E3-2379</strain>
    </source>
</reference>
<dbReference type="Proteomes" id="UP000823618">
    <property type="component" value="Unassembled WGS sequence"/>
</dbReference>
<accession>A0A9D9I1M3</accession>
<sequence>MNEIYEAIEQKIKDSGYPCEINGEAIYNDICDEIEEKEDGTYLLLSKQQNDDVFEYQVTIMEDNFNLSILTITHGDETYRIDFDK</sequence>